<reference evidence="2 3" key="1">
    <citation type="submission" date="2016-03" db="EMBL/GenBank/DDBJ databases">
        <title>Genome sequence of Pontibacter sp. nov., of the family cytophagaceae, isolated from marine sediment of the Yellow Sea, China.</title>
        <authorList>
            <person name="Zhang G."/>
            <person name="Zhang R."/>
        </authorList>
    </citation>
    <scope>NUCLEOTIDE SEQUENCE [LARGE SCALE GENOMIC DNA]</scope>
    <source>
        <strain evidence="2 3">S10-8</strain>
    </source>
</reference>
<name>A0A1Q5PG24_9BACT</name>
<feature type="transmembrane region" description="Helical" evidence="1">
    <location>
        <begin position="47"/>
        <end position="67"/>
    </location>
</feature>
<gene>
    <name evidence="2" type="ORF">A3841_15240</name>
</gene>
<evidence type="ECO:0000256" key="1">
    <source>
        <dbReference type="SAM" id="Phobius"/>
    </source>
</evidence>
<evidence type="ECO:0000313" key="2">
    <source>
        <dbReference type="EMBL" id="OKL41174.1"/>
    </source>
</evidence>
<accession>A0A1Q5PG24</accession>
<dbReference type="OrthoDB" id="853922at2"/>
<keyword evidence="1" id="KW-0472">Membrane</keyword>
<proteinExistence type="predicted"/>
<dbReference type="EMBL" id="LVWA01000004">
    <property type="protein sequence ID" value="OKL41174.1"/>
    <property type="molecule type" value="Genomic_DNA"/>
</dbReference>
<keyword evidence="1" id="KW-0812">Transmembrane</keyword>
<protein>
    <submittedName>
        <fullName evidence="2">Uncharacterized protein</fullName>
    </submittedName>
</protein>
<evidence type="ECO:0000313" key="3">
    <source>
        <dbReference type="Proteomes" id="UP000186551"/>
    </source>
</evidence>
<keyword evidence="3" id="KW-1185">Reference proteome</keyword>
<organism evidence="2 3">
    <name type="scientific">Pontibacter flavimaris</name>
    <dbReference type="NCBI Taxonomy" id="1797110"/>
    <lineage>
        <taxon>Bacteria</taxon>
        <taxon>Pseudomonadati</taxon>
        <taxon>Bacteroidota</taxon>
        <taxon>Cytophagia</taxon>
        <taxon>Cytophagales</taxon>
        <taxon>Hymenobacteraceae</taxon>
        <taxon>Pontibacter</taxon>
    </lineage>
</organism>
<feature type="transmembrane region" description="Helical" evidence="1">
    <location>
        <begin position="74"/>
        <end position="91"/>
    </location>
</feature>
<dbReference type="Proteomes" id="UP000186551">
    <property type="component" value="Unassembled WGS sequence"/>
</dbReference>
<keyword evidence="1" id="KW-1133">Transmembrane helix</keyword>
<dbReference type="AlphaFoldDB" id="A0A1Q5PG24"/>
<comment type="caution">
    <text evidence="2">The sequence shown here is derived from an EMBL/GenBank/DDBJ whole genome shotgun (WGS) entry which is preliminary data.</text>
</comment>
<sequence length="93" mass="10298">MKAGIASLLIGLAGLAILTYVYFQTMQGYSEAGELQQQATFYTMSDSTRLTLFILEVVGAALGFLSFRKWKVKIGLLGMGLCMLNLILLYYPF</sequence>
<dbReference type="RefSeq" id="WP_073851789.1">
    <property type="nucleotide sequence ID" value="NZ_LVWA01000004.1"/>
</dbReference>